<feature type="region of interest" description="Disordered" evidence="3">
    <location>
        <begin position="118"/>
        <end position="218"/>
    </location>
</feature>
<accession>A0A5F9CIP3</accession>
<dbReference type="AlphaFoldDB" id="A0A5F9CIP3"/>
<dbReference type="STRING" id="9986.ENSOCUP00000033345"/>
<dbReference type="Gene3D" id="1.10.238.10">
    <property type="entry name" value="EF-hand"/>
    <property type="match status" value="1"/>
</dbReference>
<dbReference type="PANTHER" id="PTHR12178:SF2">
    <property type="entry name" value="N-TERMINAL EF-HAND CALCIUM-BINDING PROTEIN 2"/>
    <property type="match status" value="1"/>
</dbReference>
<reference evidence="5" key="3">
    <citation type="submission" date="2025-09" db="UniProtKB">
        <authorList>
            <consortium name="Ensembl"/>
        </authorList>
    </citation>
    <scope>IDENTIFICATION</scope>
    <source>
        <strain evidence="5">Thorbecke</strain>
    </source>
</reference>
<dbReference type="Bgee" id="ENSOCUG00000036566">
    <property type="expression patterns" value="Expressed in brain and 9 other cell types or tissues"/>
</dbReference>
<dbReference type="InterPro" id="IPR002048">
    <property type="entry name" value="EF_hand_dom"/>
</dbReference>
<feature type="compositionally biased region" description="Gly residues" evidence="3">
    <location>
        <begin position="138"/>
        <end position="147"/>
    </location>
</feature>
<feature type="compositionally biased region" description="Low complexity" evidence="3">
    <location>
        <begin position="158"/>
        <end position="174"/>
    </location>
</feature>
<dbReference type="GO" id="GO:0042984">
    <property type="term" value="P:regulation of amyloid precursor protein biosynthetic process"/>
    <property type="evidence" value="ECO:0007669"/>
    <property type="project" value="TreeGrafter"/>
</dbReference>
<dbReference type="GO" id="GO:0005737">
    <property type="term" value="C:cytoplasm"/>
    <property type="evidence" value="ECO:0007669"/>
    <property type="project" value="TreeGrafter"/>
</dbReference>
<dbReference type="Ensembl" id="ENSOCUT00000053327.1">
    <property type="protein sequence ID" value="ENSOCUP00000033345.1"/>
    <property type="gene ID" value="ENSOCUG00000036566.1"/>
</dbReference>
<keyword evidence="6" id="KW-1185">Reference proteome</keyword>
<dbReference type="EMBL" id="AAGW02055170">
    <property type="status" value="NOT_ANNOTATED_CDS"/>
    <property type="molecule type" value="Genomic_DNA"/>
</dbReference>
<evidence type="ECO:0000313" key="5">
    <source>
        <dbReference type="Ensembl" id="ENSOCUP00000033345.1"/>
    </source>
</evidence>
<keyword evidence="1" id="KW-0479">Metal-binding</keyword>
<reference evidence="5" key="2">
    <citation type="submission" date="2025-08" db="UniProtKB">
        <authorList>
            <consortium name="Ensembl"/>
        </authorList>
    </citation>
    <scope>IDENTIFICATION</scope>
    <source>
        <strain evidence="5">Thorbecke</strain>
    </source>
</reference>
<dbReference type="SUPFAM" id="SSF47473">
    <property type="entry name" value="EF-hand"/>
    <property type="match status" value="1"/>
</dbReference>
<evidence type="ECO:0000313" key="6">
    <source>
        <dbReference type="Proteomes" id="UP000001811"/>
    </source>
</evidence>
<dbReference type="InterPro" id="IPR011992">
    <property type="entry name" value="EF-hand-dom_pair"/>
</dbReference>
<dbReference type="PANTHER" id="PTHR12178">
    <property type="entry name" value="EF-HAND DOMAIN-CONTAINING PROTEIN"/>
    <property type="match status" value="1"/>
</dbReference>
<dbReference type="PROSITE" id="PS50222">
    <property type="entry name" value="EF_HAND_2"/>
    <property type="match status" value="1"/>
</dbReference>
<dbReference type="InParanoid" id="A0A5F9CIP3"/>
<evidence type="ECO:0000256" key="1">
    <source>
        <dbReference type="ARBA" id="ARBA00022723"/>
    </source>
</evidence>
<proteinExistence type="predicted"/>
<dbReference type="Proteomes" id="UP000001811">
    <property type="component" value="Chromosome 5"/>
</dbReference>
<reference evidence="5 6" key="1">
    <citation type="journal article" date="2011" name="Nature">
        <title>A high-resolution map of human evolutionary constraint using 29 mammals.</title>
        <authorList>
            <person name="Lindblad-Toh K."/>
            <person name="Garber M."/>
            <person name="Zuk O."/>
            <person name="Lin M.F."/>
            <person name="Parker B.J."/>
            <person name="Washietl S."/>
            <person name="Kheradpour P."/>
            <person name="Ernst J."/>
            <person name="Jordan G."/>
            <person name="Mauceli E."/>
            <person name="Ward L.D."/>
            <person name="Lowe C.B."/>
            <person name="Holloway A.K."/>
            <person name="Clamp M."/>
            <person name="Gnerre S."/>
            <person name="Alfoldi J."/>
            <person name="Beal K."/>
            <person name="Chang J."/>
            <person name="Clawson H."/>
            <person name="Cuff J."/>
            <person name="Di Palma F."/>
            <person name="Fitzgerald S."/>
            <person name="Flicek P."/>
            <person name="Guttman M."/>
            <person name="Hubisz M.J."/>
            <person name="Jaffe D.B."/>
            <person name="Jungreis I."/>
            <person name="Kent W.J."/>
            <person name="Kostka D."/>
            <person name="Lara M."/>
            <person name="Martins A.L."/>
            <person name="Massingham T."/>
            <person name="Moltke I."/>
            <person name="Raney B.J."/>
            <person name="Rasmussen M.D."/>
            <person name="Robinson J."/>
            <person name="Stark A."/>
            <person name="Vilella A.J."/>
            <person name="Wen J."/>
            <person name="Xie X."/>
            <person name="Zody M.C."/>
            <person name="Baldwin J."/>
            <person name="Bloom T."/>
            <person name="Chin C.W."/>
            <person name="Heiman D."/>
            <person name="Nicol R."/>
            <person name="Nusbaum C."/>
            <person name="Young S."/>
            <person name="Wilkinson J."/>
            <person name="Worley K.C."/>
            <person name="Kovar C.L."/>
            <person name="Muzny D.M."/>
            <person name="Gibbs R.A."/>
            <person name="Cree A."/>
            <person name="Dihn H.H."/>
            <person name="Fowler G."/>
            <person name="Jhangiani S."/>
            <person name="Joshi V."/>
            <person name="Lee S."/>
            <person name="Lewis L.R."/>
            <person name="Nazareth L.V."/>
            <person name="Okwuonu G."/>
            <person name="Santibanez J."/>
            <person name="Warren W.C."/>
            <person name="Mardis E.R."/>
            <person name="Weinstock G.M."/>
            <person name="Wilson R.K."/>
            <person name="Delehaunty K."/>
            <person name="Dooling D."/>
            <person name="Fronik C."/>
            <person name="Fulton L."/>
            <person name="Fulton B."/>
            <person name="Graves T."/>
            <person name="Minx P."/>
            <person name="Sodergren E."/>
            <person name="Birney E."/>
            <person name="Margulies E.H."/>
            <person name="Herrero J."/>
            <person name="Green E.D."/>
            <person name="Haussler D."/>
            <person name="Siepel A."/>
            <person name="Goldman N."/>
            <person name="Pollard K.S."/>
            <person name="Pedersen J.S."/>
            <person name="Lander E.S."/>
            <person name="Kellis M."/>
        </authorList>
    </citation>
    <scope>NUCLEOTIDE SEQUENCE [LARGE SCALE GENOMIC DNA]</scope>
    <source>
        <strain evidence="5 6">Thorbecke inbred</strain>
    </source>
</reference>
<keyword evidence="2" id="KW-0106">Calcium</keyword>
<feature type="domain" description="EF-hand" evidence="4">
    <location>
        <begin position="278"/>
        <end position="313"/>
    </location>
</feature>
<dbReference type="GO" id="GO:0005509">
    <property type="term" value="F:calcium ion binding"/>
    <property type="evidence" value="ECO:0007669"/>
    <property type="project" value="InterPro"/>
</dbReference>
<dbReference type="GeneTree" id="ENSGT00950000183131"/>
<dbReference type="InterPro" id="IPR018247">
    <property type="entry name" value="EF_Hand_1_Ca_BS"/>
</dbReference>
<dbReference type="InterPro" id="IPR039862">
    <property type="entry name" value="NECAB1/2/3"/>
</dbReference>
<evidence type="ECO:0000259" key="4">
    <source>
        <dbReference type="PROSITE" id="PS50222"/>
    </source>
</evidence>
<evidence type="ECO:0000256" key="3">
    <source>
        <dbReference type="SAM" id="MobiDB-lite"/>
    </source>
</evidence>
<organism evidence="5 6">
    <name type="scientific">Oryctolagus cuniculus</name>
    <name type="common">Rabbit</name>
    <dbReference type="NCBI Taxonomy" id="9986"/>
    <lineage>
        <taxon>Eukaryota</taxon>
        <taxon>Metazoa</taxon>
        <taxon>Chordata</taxon>
        <taxon>Craniata</taxon>
        <taxon>Vertebrata</taxon>
        <taxon>Euteleostomi</taxon>
        <taxon>Mammalia</taxon>
        <taxon>Eutheria</taxon>
        <taxon>Euarchontoglires</taxon>
        <taxon>Glires</taxon>
        <taxon>Lagomorpha</taxon>
        <taxon>Leporidae</taxon>
        <taxon>Oryctolagus</taxon>
    </lineage>
</organism>
<protein>
    <recommendedName>
        <fullName evidence="4">EF-hand domain-containing protein</fullName>
    </recommendedName>
</protein>
<evidence type="ECO:0000256" key="2">
    <source>
        <dbReference type="ARBA" id="ARBA00022837"/>
    </source>
</evidence>
<sequence length="330" mass="34195">CYFGEALAPSSGCEPCSCRPGSSSAPNVCWKVEPPPHVPLPAPLPQRRSVVPGDFPTGWLCAPWGSPRLTLHPPTPGHLLQSGRRRRGGGLSVGGSAEAGLGRGCILRGFGEGRGVSPGGRVGSGVSSSSLYTPGTQAGLGGEGRAGQGKASPSVRNPPTGAPGAAPSPAAGGPKTLRDGGAGGLGASCPSSAKGEMTGAEVPGRGWSQRSPRPHADLGQIPGCPGVAWSRSSGWGLLSVLRVGCCCQLPHPKITPSSPWLILPHRLRGSQPPWRPPRRSERRALVFRRADKNDDGKLSLEEFQLFFADGVLDERELESLFHTIDSDSTK</sequence>
<dbReference type="Pfam" id="PF13202">
    <property type="entry name" value="EF-hand_5"/>
    <property type="match status" value="1"/>
</dbReference>
<dbReference type="PROSITE" id="PS00018">
    <property type="entry name" value="EF_HAND_1"/>
    <property type="match status" value="1"/>
</dbReference>
<name>A0A5F9CIP3_RABIT</name>